<evidence type="ECO:0000256" key="1">
    <source>
        <dbReference type="SAM" id="MobiDB-lite"/>
    </source>
</evidence>
<name>A0A4C1UUY2_EUMVA</name>
<feature type="region of interest" description="Disordered" evidence="1">
    <location>
        <begin position="1"/>
        <end position="23"/>
    </location>
</feature>
<dbReference type="AlphaFoldDB" id="A0A4C1UUY2"/>
<organism evidence="2 3">
    <name type="scientific">Eumeta variegata</name>
    <name type="common">Bagworm moth</name>
    <name type="synonym">Eumeta japonica</name>
    <dbReference type="NCBI Taxonomy" id="151549"/>
    <lineage>
        <taxon>Eukaryota</taxon>
        <taxon>Metazoa</taxon>
        <taxon>Ecdysozoa</taxon>
        <taxon>Arthropoda</taxon>
        <taxon>Hexapoda</taxon>
        <taxon>Insecta</taxon>
        <taxon>Pterygota</taxon>
        <taxon>Neoptera</taxon>
        <taxon>Endopterygota</taxon>
        <taxon>Lepidoptera</taxon>
        <taxon>Glossata</taxon>
        <taxon>Ditrysia</taxon>
        <taxon>Tineoidea</taxon>
        <taxon>Psychidae</taxon>
        <taxon>Oiketicinae</taxon>
        <taxon>Eumeta</taxon>
    </lineage>
</organism>
<sequence>MDPLESRPNRESKAKPRLESRARRISVGNRIGMRIEHGSAIDITTESVISRCRKRRNSLYSHFSVCQSSPQAAEPMMEAVALLNDEELGDNTAIYHKKLIFNGYQ</sequence>
<dbReference type="Proteomes" id="UP000299102">
    <property type="component" value="Unassembled WGS sequence"/>
</dbReference>
<dbReference type="EMBL" id="BGZK01000224">
    <property type="protein sequence ID" value="GBP29796.1"/>
    <property type="molecule type" value="Genomic_DNA"/>
</dbReference>
<proteinExistence type="predicted"/>
<keyword evidence="3" id="KW-1185">Reference proteome</keyword>
<comment type="caution">
    <text evidence="2">The sequence shown here is derived from an EMBL/GenBank/DDBJ whole genome shotgun (WGS) entry which is preliminary data.</text>
</comment>
<feature type="compositionally biased region" description="Basic and acidic residues" evidence="1">
    <location>
        <begin position="1"/>
        <end position="22"/>
    </location>
</feature>
<protein>
    <submittedName>
        <fullName evidence="2">Uncharacterized protein</fullName>
    </submittedName>
</protein>
<gene>
    <name evidence="2" type="ORF">EVAR_94636_1</name>
</gene>
<evidence type="ECO:0000313" key="3">
    <source>
        <dbReference type="Proteomes" id="UP000299102"/>
    </source>
</evidence>
<accession>A0A4C1UUY2</accession>
<evidence type="ECO:0000313" key="2">
    <source>
        <dbReference type="EMBL" id="GBP29796.1"/>
    </source>
</evidence>
<reference evidence="2 3" key="1">
    <citation type="journal article" date="2019" name="Commun. Biol.">
        <title>The bagworm genome reveals a unique fibroin gene that provides high tensile strength.</title>
        <authorList>
            <person name="Kono N."/>
            <person name="Nakamura H."/>
            <person name="Ohtoshi R."/>
            <person name="Tomita M."/>
            <person name="Numata K."/>
            <person name="Arakawa K."/>
        </authorList>
    </citation>
    <scope>NUCLEOTIDE SEQUENCE [LARGE SCALE GENOMIC DNA]</scope>
</reference>